<keyword evidence="7" id="KW-0539">Nucleus</keyword>
<dbReference type="GO" id="GO:0005634">
    <property type="term" value="C:nucleus"/>
    <property type="evidence" value="ECO:0007669"/>
    <property type="project" value="UniProtKB-SubCell"/>
</dbReference>
<evidence type="ECO:0000256" key="8">
    <source>
        <dbReference type="ARBA" id="ARBA00040531"/>
    </source>
</evidence>
<evidence type="ECO:0000256" key="4">
    <source>
        <dbReference type="ARBA" id="ARBA00022801"/>
    </source>
</evidence>
<evidence type="ECO:0000313" key="11">
    <source>
        <dbReference type="EMBL" id="KAF8402154.1"/>
    </source>
</evidence>
<dbReference type="Gene3D" id="3.30.420.10">
    <property type="entry name" value="Ribonuclease H-like superfamily/Ribonuclease H"/>
    <property type="match status" value="1"/>
</dbReference>
<comment type="subcellular location">
    <subcellularLocation>
        <location evidence="1">Nucleus</location>
    </subcellularLocation>
</comment>
<dbReference type="InterPro" id="IPR036397">
    <property type="entry name" value="RNaseH_sf"/>
</dbReference>
<dbReference type="OMA" id="CYIFHLS"/>
<dbReference type="Pfam" id="PF01612">
    <property type="entry name" value="DNA_pol_A_exo1"/>
    <property type="match status" value="1"/>
</dbReference>
<dbReference type="PANTHER" id="PTHR13620:SF109">
    <property type="entry name" value="3'-5' EXONUCLEASE"/>
    <property type="match status" value="1"/>
</dbReference>
<keyword evidence="2" id="KW-0540">Nuclease</keyword>
<evidence type="ECO:0000256" key="7">
    <source>
        <dbReference type="ARBA" id="ARBA00023242"/>
    </source>
</evidence>
<dbReference type="AlphaFoldDB" id="A0A835DJC4"/>
<evidence type="ECO:0000256" key="9">
    <source>
        <dbReference type="ARBA" id="ARBA00042761"/>
    </source>
</evidence>
<dbReference type="GO" id="GO:0046872">
    <property type="term" value="F:metal ion binding"/>
    <property type="evidence" value="ECO:0007669"/>
    <property type="project" value="UniProtKB-KW"/>
</dbReference>
<evidence type="ECO:0000256" key="5">
    <source>
        <dbReference type="ARBA" id="ARBA00022839"/>
    </source>
</evidence>
<dbReference type="InterPro" id="IPR051132">
    <property type="entry name" value="3-5_Exonuclease_domain"/>
</dbReference>
<evidence type="ECO:0000259" key="10">
    <source>
        <dbReference type="SMART" id="SM00474"/>
    </source>
</evidence>
<dbReference type="CDD" id="cd06141">
    <property type="entry name" value="WRN_exo"/>
    <property type="match status" value="1"/>
</dbReference>
<evidence type="ECO:0000256" key="1">
    <source>
        <dbReference type="ARBA" id="ARBA00004123"/>
    </source>
</evidence>
<sequence>MGSAGEKPGKAAVMQICGDASHCYVLHIIHSGIPPILQSLLEDSTSVKVFRFNPVGVSIAGDATKVLKDYNVHIKDLEDLSRLANLKLGGIPRMWGLGSLTEKLTCKQLNKPSRIQMGNWEAEELSEKQLQYAATDAYASWYLHKELKSFPDATDKKNEEVNAVQS</sequence>
<name>A0A835DJC4_TETSI</name>
<feature type="domain" description="3'-5' exonuclease" evidence="10">
    <location>
        <begin position="1"/>
        <end position="152"/>
    </location>
</feature>
<evidence type="ECO:0000256" key="6">
    <source>
        <dbReference type="ARBA" id="ARBA00022842"/>
    </source>
</evidence>
<keyword evidence="3" id="KW-0479">Metal-binding</keyword>
<reference evidence="11 12" key="1">
    <citation type="submission" date="2020-04" db="EMBL/GenBank/DDBJ databases">
        <title>Plant Genome Project.</title>
        <authorList>
            <person name="Zhang R.-G."/>
        </authorList>
    </citation>
    <scope>NUCLEOTIDE SEQUENCE [LARGE SCALE GENOMIC DNA]</scope>
    <source>
        <strain evidence="11">YNK0</strain>
        <tissue evidence="11">Leaf</tissue>
    </source>
</reference>
<keyword evidence="6" id="KW-0460">Magnesium</keyword>
<dbReference type="EMBL" id="JABCRI010000008">
    <property type="protein sequence ID" value="KAF8402154.1"/>
    <property type="molecule type" value="Genomic_DNA"/>
</dbReference>
<keyword evidence="5" id="KW-0269">Exonuclease</keyword>
<evidence type="ECO:0000256" key="3">
    <source>
        <dbReference type="ARBA" id="ARBA00022723"/>
    </source>
</evidence>
<gene>
    <name evidence="11" type="ORF">HHK36_013106</name>
</gene>
<protein>
    <recommendedName>
        <fullName evidence="8">3'-5' exonuclease</fullName>
    </recommendedName>
    <alternativeName>
        <fullName evidence="9">Werner Syndrome-like exonuclease</fullName>
    </alternativeName>
</protein>
<comment type="caution">
    <text evidence="11">The sequence shown here is derived from an EMBL/GenBank/DDBJ whole genome shotgun (WGS) entry which is preliminary data.</text>
</comment>
<dbReference type="Proteomes" id="UP000655225">
    <property type="component" value="Unassembled WGS sequence"/>
</dbReference>
<dbReference type="OrthoDB" id="1920326at2759"/>
<dbReference type="PANTHER" id="PTHR13620">
    <property type="entry name" value="3-5 EXONUCLEASE"/>
    <property type="match status" value="1"/>
</dbReference>
<dbReference type="InterPro" id="IPR002562">
    <property type="entry name" value="3'-5'_exonuclease_dom"/>
</dbReference>
<evidence type="ECO:0000256" key="2">
    <source>
        <dbReference type="ARBA" id="ARBA00022722"/>
    </source>
</evidence>
<dbReference type="SUPFAM" id="SSF53098">
    <property type="entry name" value="Ribonuclease H-like"/>
    <property type="match status" value="1"/>
</dbReference>
<organism evidence="11 12">
    <name type="scientific">Tetracentron sinense</name>
    <name type="common">Spur-leaf</name>
    <dbReference type="NCBI Taxonomy" id="13715"/>
    <lineage>
        <taxon>Eukaryota</taxon>
        <taxon>Viridiplantae</taxon>
        <taxon>Streptophyta</taxon>
        <taxon>Embryophyta</taxon>
        <taxon>Tracheophyta</taxon>
        <taxon>Spermatophyta</taxon>
        <taxon>Magnoliopsida</taxon>
        <taxon>Trochodendrales</taxon>
        <taxon>Trochodendraceae</taxon>
        <taxon>Tetracentron</taxon>
    </lineage>
</organism>
<dbReference type="GO" id="GO:0003676">
    <property type="term" value="F:nucleic acid binding"/>
    <property type="evidence" value="ECO:0007669"/>
    <property type="project" value="InterPro"/>
</dbReference>
<keyword evidence="12" id="KW-1185">Reference proteome</keyword>
<proteinExistence type="predicted"/>
<evidence type="ECO:0000313" key="12">
    <source>
        <dbReference type="Proteomes" id="UP000655225"/>
    </source>
</evidence>
<dbReference type="InterPro" id="IPR012337">
    <property type="entry name" value="RNaseH-like_sf"/>
</dbReference>
<keyword evidence="4" id="KW-0378">Hydrolase</keyword>
<accession>A0A835DJC4</accession>
<dbReference type="GO" id="GO:0008408">
    <property type="term" value="F:3'-5' exonuclease activity"/>
    <property type="evidence" value="ECO:0007669"/>
    <property type="project" value="InterPro"/>
</dbReference>
<dbReference type="GO" id="GO:0006139">
    <property type="term" value="P:nucleobase-containing compound metabolic process"/>
    <property type="evidence" value="ECO:0007669"/>
    <property type="project" value="InterPro"/>
</dbReference>
<dbReference type="SMART" id="SM00474">
    <property type="entry name" value="35EXOc"/>
    <property type="match status" value="1"/>
</dbReference>